<evidence type="ECO:0000313" key="2">
    <source>
        <dbReference type="Proteomes" id="UP000001426"/>
    </source>
</evidence>
<dbReference type="Proteomes" id="UP000001426">
    <property type="component" value="Plasmid pRPA"/>
</dbReference>
<keyword evidence="2" id="KW-1185">Reference proteome</keyword>
<sequence length="103" mass="11320">MSQKRPSIIDTLDIAPEAEAEPATPAKPKVVKMRAPKAAPEAAPEGIEVHRTSIYVPLPAHERLREIAFVERKKVHDLIMEGIDAVIAKRGHSETAKRKPKAS</sequence>
<proteinExistence type="predicted"/>
<reference evidence="1 2" key="1">
    <citation type="journal article" date="2004" name="Nat. Biotechnol.">
        <title>Complete genome sequence of the metabolically versatile photosynthetic bacterium Rhodopseudomonas palustris.</title>
        <authorList>
            <person name="Larimer F.W."/>
            <person name="Chain P."/>
            <person name="Hauser L."/>
            <person name="Lamerdin J."/>
            <person name="Malfatti S."/>
            <person name="Do L."/>
            <person name="Land M.L."/>
            <person name="Pelletier D.A."/>
            <person name="Beatty J.T."/>
            <person name="Lang A.S."/>
            <person name="Tabita F.R."/>
            <person name="Gibson J.L."/>
            <person name="Hanson T.E."/>
            <person name="Bobst C."/>
            <person name="Torres J.L."/>
            <person name="Peres C."/>
            <person name="Harrison F.H."/>
            <person name="Gibson J."/>
            <person name="Harwood C.S."/>
        </authorList>
    </citation>
    <scope>NUCLEOTIDE SEQUENCE [LARGE SCALE GENOMIC DNA]</scope>
    <source>
        <strain evidence="2">ATCC BAA-98 / CGA009</strain>
    </source>
</reference>
<organism evidence="1 2">
    <name type="scientific">Rhodopseudomonas palustris (strain ATCC BAA-98 / CGA009)</name>
    <dbReference type="NCBI Taxonomy" id="258594"/>
    <lineage>
        <taxon>Bacteria</taxon>
        <taxon>Pseudomonadati</taxon>
        <taxon>Pseudomonadota</taxon>
        <taxon>Alphaproteobacteria</taxon>
        <taxon>Hyphomicrobiales</taxon>
        <taxon>Nitrobacteraceae</taxon>
        <taxon>Rhodopseudomonas</taxon>
    </lineage>
</organism>
<protein>
    <submittedName>
        <fullName evidence="1">Uncharacterized protein</fullName>
    </submittedName>
</protein>
<evidence type="ECO:0000313" key="1">
    <source>
        <dbReference type="EMBL" id="WYV95929.1"/>
    </source>
</evidence>
<keyword evidence="1" id="KW-0614">Plasmid</keyword>
<dbReference type="EMBL" id="CP116811">
    <property type="protein sequence ID" value="WYV95929.1"/>
    <property type="molecule type" value="Genomic_DNA"/>
</dbReference>
<name>A0ACD5B3C5_RHOPA</name>
<accession>A0ACD5B3C5</accession>
<gene>
    <name evidence="1" type="ORF">TX73_025140</name>
</gene>
<geneLocation type="plasmid" evidence="1 2">
    <name>pRPA</name>
</geneLocation>